<organism evidence="1">
    <name type="scientific">marine sediment metagenome</name>
    <dbReference type="NCBI Taxonomy" id="412755"/>
    <lineage>
        <taxon>unclassified sequences</taxon>
        <taxon>metagenomes</taxon>
        <taxon>ecological metagenomes</taxon>
    </lineage>
</organism>
<sequence length="105" mass="11504">MARPIPVPQLSIGCQSPWAIVHAACPQGPIFQAWDGKTIFCPCACHVDRNIDQVPDELAKADTELTRASDLALRPGLEPREHGFIKSVLELRAALDETGILDQYV</sequence>
<dbReference type="EMBL" id="LAZR01043605">
    <property type="protein sequence ID" value="KKL06681.1"/>
    <property type="molecule type" value="Genomic_DNA"/>
</dbReference>
<proteinExistence type="predicted"/>
<accession>A0A0F9CLX6</accession>
<evidence type="ECO:0000313" key="1">
    <source>
        <dbReference type="EMBL" id="KKL06681.1"/>
    </source>
</evidence>
<protein>
    <submittedName>
        <fullName evidence="1">Uncharacterized protein</fullName>
    </submittedName>
</protein>
<gene>
    <name evidence="1" type="ORF">LCGC14_2593600</name>
</gene>
<reference evidence="1" key="1">
    <citation type="journal article" date="2015" name="Nature">
        <title>Complex archaea that bridge the gap between prokaryotes and eukaryotes.</title>
        <authorList>
            <person name="Spang A."/>
            <person name="Saw J.H."/>
            <person name="Jorgensen S.L."/>
            <person name="Zaremba-Niedzwiedzka K."/>
            <person name="Martijn J."/>
            <person name="Lind A.E."/>
            <person name="van Eijk R."/>
            <person name="Schleper C."/>
            <person name="Guy L."/>
            <person name="Ettema T.J."/>
        </authorList>
    </citation>
    <scope>NUCLEOTIDE SEQUENCE</scope>
</reference>
<name>A0A0F9CLX6_9ZZZZ</name>
<comment type="caution">
    <text evidence="1">The sequence shown here is derived from an EMBL/GenBank/DDBJ whole genome shotgun (WGS) entry which is preliminary data.</text>
</comment>
<dbReference type="AlphaFoldDB" id="A0A0F9CLX6"/>